<dbReference type="InterPro" id="IPR002241">
    <property type="entry name" value="Glyco_hydro_27"/>
</dbReference>
<dbReference type="GO" id="GO:0005737">
    <property type="term" value="C:cytoplasm"/>
    <property type="evidence" value="ECO:0007669"/>
    <property type="project" value="TreeGrafter"/>
</dbReference>
<dbReference type="GO" id="GO:0004557">
    <property type="term" value="F:alpha-galactosidase activity"/>
    <property type="evidence" value="ECO:0007669"/>
    <property type="project" value="TreeGrafter"/>
</dbReference>
<evidence type="ECO:0000313" key="4">
    <source>
        <dbReference type="EMBL" id="KAH9373294.1"/>
    </source>
</evidence>
<evidence type="ECO:0000256" key="3">
    <source>
        <dbReference type="ARBA" id="ARBA00023295"/>
    </source>
</evidence>
<comment type="caution">
    <text evidence="4">The sequence shown here is derived from an EMBL/GenBank/DDBJ whole genome shotgun (WGS) entry which is preliminary data.</text>
</comment>
<name>A0A9J6G4H4_HAELO</name>
<dbReference type="InterPro" id="IPR017853">
    <property type="entry name" value="GH"/>
</dbReference>
<reference evidence="4 5" key="1">
    <citation type="journal article" date="2020" name="Cell">
        <title>Large-Scale Comparative Analyses of Tick Genomes Elucidate Their Genetic Diversity and Vector Capacities.</title>
        <authorList>
            <consortium name="Tick Genome and Microbiome Consortium (TIGMIC)"/>
            <person name="Jia N."/>
            <person name="Wang J."/>
            <person name="Shi W."/>
            <person name="Du L."/>
            <person name="Sun Y."/>
            <person name="Zhan W."/>
            <person name="Jiang J.F."/>
            <person name="Wang Q."/>
            <person name="Zhang B."/>
            <person name="Ji P."/>
            <person name="Bell-Sakyi L."/>
            <person name="Cui X.M."/>
            <person name="Yuan T.T."/>
            <person name="Jiang B.G."/>
            <person name="Yang W.F."/>
            <person name="Lam T.T."/>
            <person name="Chang Q.C."/>
            <person name="Ding S.J."/>
            <person name="Wang X.J."/>
            <person name="Zhu J.G."/>
            <person name="Ruan X.D."/>
            <person name="Zhao L."/>
            <person name="Wei J.T."/>
            <person name="Ye R.Z."/>
            <person name="Que T.C."/>
            <person name="Du C.H."/>
            <person name="Zhou Y.H."/>
            <person name="Cheng J.X."/>
            <person name="Dai P.F."/>
            <person name="Guo W.B."/>
            <person name="Han X.H."/>
            <person name="Huang E.J."/>
            <person name="Li L.F."/>
            <person name="Wei W."/>
            <person name="Gao Y.C."/>
            <person name="Liu J.Z."/>
            <person name="Shao H.Z."/>
            <person name="Wang X."/>
            <person name="Wang C.C."/>
            <person name="Yang T.C."/>
            <person name="Huo Q.B."/>
            <person name="Li W."/>
            <person name="Chen H.Y."/>
            <person name="Chen S.E."/>
            <person name="Zhou L.G."/>
            <person name="Ni X.B."/>
            <person name="Tian J.H."/>
            <person name="Sheng Y."/>
            <person name="Liu T."/>
            <person name="Pan Y.S."/>
            <person name="Xia L.Y."/>
            <person name="Li J."/>
            <person name="Zhao F."/>
            <person name="Cao W.C."/>
        </authorList>
    </citation>
    <scope>NUCLEOTIDE SEQUENCE [LARGE SCALE GENOMIC DNA]</scope>
    <source>
        <strain evidence="4">HaeL-2018</strain>
    </source>
</reference>
<organism evidence="4 5">
    <name type="scientific">Haemaphysalis longicornis</name>
    <name type="common">Bush tick</name>
    <dbReference type="NCBI Taxonomy" id="44386"/>
    <lineage>
        <taxon>Eukaryota</taxon>
        <taxon>Metazoa</taxon>
        <taxon>Ecdysozoa</taxon>
        <taxon>Arthropoda</taxon>
        <taxon>Chelicerata</taxon>
        <taxon>Arachnida</taxon>
        <taxon>Acari</taxon>
        <taxon>Parasitiformes</taxon>
        <taxon>Ixodida</taxon>
        <taxon>Ixodoidea</taxon>
        <taxon>Ixodidae</taxon>
        <taxon>Haemaphysalinae</taxon>
        <taxon>Haemaphysalis</taxon>
    </lineage>
</organism>
<evidence type="ECO:0000256" key="2">
    <source>
        <dbReference type="ARBA" id="ARBA00022801"/>
    </source>
</evidence>
<comment type="similarity">
    <text evidence="1">Belongs to the glycosyl hydrolase 27 family.</text>
</comment>
<sequence>MSFLRWKRGCSVKERTDLSSFSLPAPSQPNYKLIGQHCNLWRNYMDIADTWQSVENVIDYYAANQNALTAAAAPGRWNDPDMVWA</sequence>
<gene>
    <name evidence="4" type="ORF">HPB48_005039</name>
</gene>
<dbReference type="Gene3D" id="3.20.20.70">
    <property type="entry name" value="Aldolase class I"/>
    <property type="match status" value="1"/>
</dbReference>
<keyword evidence="5" id="KW-1185">Reference proteome</keyword>
<dbReference type="GO" id="GO:0009311">
    <property type="term" value="P:oligosaccharide metabolic process"/>
    <property type="evidence" value="ECO:0007669"/>
    <property type="project" value="TreeGrafter"/>
</dbReference>
<dbReference type="OrthoDB" id="5795902at2759"/>
<dbReference type="PANTHER" id="PTHR11452">
    <property type="entry name" value="ALPHA-GALACTOSIDASE/ALPHA-N-ACETYLGALACTOSAMINIDASE"/>
    <property type="match status" value="1"/>
</dbReference>
<evidence type="ECO:0008006" key="6">
    <source>
        <dbReference type="Google" id="ProtNLM"/>
    </source>
</evidence>
<dbReference type="Proteomes" id="UP000821853">
    <property type="component" value="Chromosome 4"/>
</dbReference>
<protein>
    <recommendedName>
        <fullName evidence="6">Alpha-galactosidase</fullName>
    </recommendedName>
</protein>
<keyword evidence="2" id="KW-0378">Hydrolase</keyword>
<dbReference type="EMBL" id="JABSTR010000006">
    <property type="protein sequence ID" value="KAH9373294.1"/>
    <property type="molecule type" value="Genomic_DNA"/>
</dbReference>
<dbReference type="VEuPathDB" id="VectorBase:HLOH_041727"/>
<proteinExistence type="inferred from homology"/>
<evidence type="ECO:0000256" key="1">
    <source>
        <dbReference type="ARBA" id="ARBA00009743"/>
    </source>
</evidence>
<dbReference type="AlphaFoldDB" id="A0A9J6G4H4"/>
<dbReference type="GO" id="GO:0016139">
    <property type="term" value="P:glycoside catabolic process"/>
    <property type="evidence" value="ECO:0007669"/>
    <property type="project" value="TreeGrafter"/>
</dbReference>
<dbReference type="SUPFAM" id="SSF51445">
    <property type="entry name" value="(Trans)glycosidases"/>
    <property type="match status" value="1"/>
</dbReference>
<dbReference type="PANTHER" id="PTHR11452:SF83">
    <property type="entry name" value="ALPHA-GALACTOSIDASE"/>
    <property type="match status" value="1"/>
</dbReference>
<evidence type="ECO:0000313" key="5">
    <source>
        <dbReference type="Proteomes" id="UP000821853"/>
    </source>
</evidence>
<accession>A0A9J6G4H4</accession>
<keyword evidence="3" id="KW-0326">Glycosidase</keyword>
<dbReference type="InterPro" id="IPR013785">
    <property type="entry name" value="Aldolase_TIM"/>
</dbReference>
<dbReference type="Pfam" id="PF16499">
    <property type="entry name" value="Melibiase_2"/>
    <property type="match status" value="1"/>
</dbReference>